<evidence type="ECO:0000256" key="5">
    <source>
        <dbReference type="ARBA" id="ARBA00022989"/>
    </source>
</evidence>
<feature type="binding site" evidence="8">
    <location>
        <position position="235"/>
    </location>
    <ligand>
        <name>Zn(2+)</name>
        <dbReference type="ChEBI" id="CHEBI:29105"/>
        <note>catalytic</note>
    </ligand>
</feature>
<gene>
    <name evidence="10" type="primary">Yxc1</name>
</gene>
<sequence>MSYHLPFAKPYPNEPYHAYWNQVTSTIDWCEENYIVTPYIAEAINTISNSIFILLAGFAMFSAFKNNLELRFILISFGFALVGVGSWLFHMTLHYEFQLLDELPMIYATCIPMWSVFSEGVSKKKSITIGISIILGANLLTAIYLYLKDPTVHQVAYALLNVFIVGKSHYLTIKNIHNQTTQKQLFITMIKGIGIFLSGYFLWNLDVHFCNSWIWLRRSIGMPYGFLLELHAWWHVLTGLGVYFYIIYLELLRINLLGKQDDYELIYKFGFLPEVKLLKKDKNE</sequence>
<feature type="binding site" evidence="7">
    <location>
        <position position="28"/>
    </location>
    <ligand>
        <name>Ca(2+)</name>
        <dbReference type="ChEBI" id="CHEBI:29108"/>
    </ligand>
</feature>
<reference evidence="10" key="1">
    <citation type="submission" date="2010-08" db="EMBL/GenBank/DDBJ databases">
        <title>Metabolic engineering of the non-conventional yeast Pichia ciferrii for production of rare sphingoid bases.</title>
        <authorList>
            <person name="Schaffer S."/>
            <person name="Boergel D."/>
            <person name="Hueller T."/>
        </authorList>
    </citation>
    <scope>NUCLEOTIDE SEQUENCE</scope>
    <source>
        <strain evidence="10">NRRL Y-1031 F-60-10A</strain>
    </source>
</reference>
<comment type="similarity">
    <text evidence="2">Belongs to the alkaline ceramidase family.</text>
</comment>
<keyword evidence="4" id="KW-0378">Hydrolase</keyword>
<evidence type="ECO:0000256" key="3">
    <source>
        <dbReference type="ARBA" id="ARBA00022692"/>
    </source>
</evidence>
<feature type="transmembrane region" description="Helical" evidence="9">
    <location>
        <begin position="73"/>
        <end position="93"/>
    </location>
</feature>
<proteinExistence type="inferred from homology"/>
<feature type="binding site" evidence="8">
    <location>
        <position position="90"/>
    </location>
    <ligand>
        <name>Zn(2+)</name>
        <dbReference type="ChEBI" id="CHEBI:29105"/>
        <note>catalytic</note>
    </ligand>
</feature>
<evidence type="ECO:0000256" key="2">
    <source>
        <dbReference type="ARBA" id="ARBA00009780"/>
    </source>
</evidence>
<dbReference type="AlphaFoldDB" id="E9M0F8"/>
<dbReference type="PANTHER" id="PTHR46187:SF3">
    <property type="entry name" value="ALKALINE CERAMIDASE 3"/>
    <property type="match status" value="1"/>
</dbReference>
<feature type="transmembrane region" description="Helical" evidence="9">
    <location>
        <begin position="232"/>
        <end position="251"/>
    </location>
</feature>
<dbReference type="EMBL" id="HQ166121">
    <property type="protein sequence ID" value="ADW79430.1"/>
    <property type="molecule type" value="Genomic_DNA"/>
</dbReference>
<comment type="subcellular location">
    <subcellularLocation>
        <location evidence="1">Membrane</location>
        <topology evidence="1">Multi-pass membrane protein</topology>
    </subcellularLocation>
</comment>
<keyword evidence="7" id="KW-0479">Metal-binding</keyword>
<feature type="binding site" evidence="7">
    <location>
        <position position="31"/>
    </location>
    <ligand>
        <name>Ca(2+)</name>
        <dbReference type="ChEBI" id="CHEBI:29108"/>
    </ligand>
</feature>
<protein>
    <submittedName>
        <fullName evidence="10">Alkaline ceramidase</fullName>
    </submittedName>
</protein>
<dbReference type="GO" id="GO:0005789">
    <property type="term" value="C:endoplasmic reticulum membrane"/>
    <property type="evidence" value="ECO:0007669"/>
    <property type="project" value="TreeGrafter"/>
</dbReference>
<organism evidence="10">
    <name type="scientific">Wickerhamomyces ciferrii</name>
    <name type="common">Yeast</name>
    <name type="synonym">Pichia ciferrii</name>
    <dbReference type="NCBI Taxonomy" id="1041607"/>
    <lineage>
        <taxon>Eukaryota</taxon>
        <taxon>Fungi</taxon>
        <taxon>Dikarya</taxon>
        <taxon>Ascomycota</taxon>
        <taxon>Saccharomycotina</taxon>
        <taxon>Saccharomycetes</taxon>
        <taxon>Phaffomycetales</taxon>
        <taxon>Wickerhamomycetaceae</taxon>
        <taxon>Wickerhamomyces</taxon>
    </lineage>
</organism>
<feature type="transmembrane region" description="Helical" evidence="9">
    <location>
        <begin position="153"/>
        <end position="173"/>
    </location>
</feature>
<evidence type="ECO:0000256" key="9">
    <source>
        <dbReference type="SAM" id="Phobius"/>
    </source>
</evidence>
<feature type="transmembrane region" description="Helical" evidence="9">
    <location>
        <begin position="43"/>
        <end position="61"/>
    </location>
</feature>
<dbReference type="Pfam" id="PF05875">
    <property type="entry name" value="Ceramidase"/>
    <property type="match status" value="1"/>
</dbReference>
<evidence type="ECO:0000256" key="1">
    <source>
        <dbReference type="ARBA" id="ARBA00004141"/>
    </source>
</evidence>
<evidence type="ECO:0000256" key="6">
    <source>
        <dbReference type="ARBA" id="ARBA00023136"/>
    </source>
</evidence>
<dbReference type="GO" id="GO:0046513">
    <property type="term" value="P:ceramide biosynthetic process"/>
    <property type="evidence" value="ECO:0007669"/>
    <property type="project" value="TreeGrafter"/>
</dbReference>
<dbReference type="RefSeq" id="XP_011274832.1">
    <property type="nucleotide sequence ID" value="XM_011276530.1"/>
</dbReference>
<evidence type="ECO:0000256" key="7">
    <source>
        <dbReference type="PIRSR" id="PIRSR608901-1"/>
    </source>
</evidence>
<dbReference type="PANTHER" id="PTHR46187">
    <property type="entry name" value="ALKALINE CERAMIDASE 3"/>
    <property type="match status" value="1"/>
</dbReference>
<accession>E9M0F8</accession>
<keyword evidence="7" id="KW-0106">Calcium</keyword>
<feature type="binding site" evidence="7">
    <location>
        <position position="42"/>
    </location>
    <ligand>
        <name>Ca(2+)</name>
        <dbReference type="ChEBI" id="CHEBI:29108"/>
    </ligand>
</feature>
<feature type="transmembrane region" description="Helical" evidence="9">
    <location>
        <begin position="129"/>
        <end position="147"/>
    </location>
</feature>
<feature type="binding site" evidence="7">
    <location>
        <position position="29"/>
    </location>
    <ligand>
        <name>Ca(2+)</name>
        <dbReference type="ChEBI" id="CHEBI:29108"/>
    </ligand>
</feature>
<evidence type="ECO:0000313" key="10">
    <source>
        <dbReference type="EMBL" id="ADW79430.1"/>
    </source>
</evidence>
<feature type="binding site" evidence="8">
    <location>
        <position position="231"/>
    </location>
    <ligand>
        <name>Zn(2+)</name>
        <dbReference type="ChEBI" id="CHEBI:29105"/>
        <note>catalytic</note>
    </ligand>
</feature>
<dbReference type="InterPro" id="IPR008901">
    <property type="entry name" value="ACER"/>
</dbReference>
<dbReference type="GO" id="GO:0046872">
    <property type="term" value="F:metal ion binding"/>
    <property type="evidence" value="ECO:0007669"/>
    <property type="project" value="UniProtKB-KW"/>
</dbReference>
<keyword evidence="3 9" id="KW-0812">Transmembrane</keyword>
<keyword evidence="5 9" id="KW-1133">Transmembrane helix</keyword>
<feature type="binding site" evidence="7">
    <location>
        <position position="33"/>
    </location>
    <ligand>
        <name>Ca(2+)</name>
        <dbReference type="ChEBI" id="CHEBI:29108"/>
    </ligand>
</feature>
<dbReference type="GO" id="GO:0046514">
    <property type="term" value="P:ceramide catabolic process"/>
    <property type="evidence" value="ECO:0007669"/>
    <property type="project" value="TreeGrafter"/>
</dbReference>
<keyword evidence="8" id="KW-0862">Zinc</keyword>
<dbReference type="OrthoDB" id="187171at2759"/>
<name>E9M0F8_WICCI</name>
<evidence type="ECO:0000256" key="4">
    <source>
        <dbReference type="ARBA" id="ARBA00022801"/>
    </source>
</evidence>
<feature type="transmembrane region" description="Helical" evidence="9">
    <location>
        <begin position="105"/>
        <end position="122"/>
    </location>
</feature>
<comment type="cofactor">
    <cofactor evidence="8">
        <name>Zn(2+)</name>
        <dbReference type="ChEBI" id="CHEBI:29105"/>
    </cofactor>
</comment>
<evidence type="ECO:0000256" key="8">
    <source>
        <dbReference type="PIRSR" id="PIRSR608901-2"/>
    </source>
</evidence>
<dbReference type="SMR" id="E9M0F8"/>
<keyword evidence="6 9" id="KW-0472">Membrane</keyword>
<dbReference type="GeneID" id="23465528"/>
<dbReference type="GO" id="GO:0016811">
    <property type="term" value="F:hydrolase activity, acting on carbon-nitrogen (but not peptide) bonds, in linear amides"/>
    <property type="evidence" value="ECO:0007669"/>
    <property type="project" value="InterPro"/>
</dbReference>